<feature type="transmembrane region" description="Helical" evidence="1">
    <location>
        <begin position="20"/>
        <end position="39"/>
    </location>
</feature>
<keyword evidence="3" id="KW-1185">Reference proteome</keyword>
<evidence type="ECO:0000256" key="1">
    <source>
        <dbReference type="SAM" id="Phobius"/>
    </source>
</evidence>
<keyword evidence="1" id="KW-1133">Transmembrane helix</keyword>
<gene>
    <name evidence="2" type="ORF">K458DRAFT_421948</name>
</gene>
<evidence type="ECO:0000313" key="3">
    <source>
        <dbReference type="Proteomes" id="UP000799291"/>
    </source>
</evidence>
<dbReference type="OrthoDB" id="5366688at2759"/>
<evidence type="ECO:0000313" key="2">
    <source>
        <dbReference type="EMBL" id="KAF2679876.1"/>
    </source>
</evidence>
<feature type="transmembrane region" description="Helical" evidence="1">
    <location>
        <begin position="162"/>
        <end position="185"/>
    </location>
</feature>
<dbReference type="AlphaFoldDB" id="A0A6G1INQ5"/>
<name>A0A6G1INQ5_9PLEO</name>
<accession>A0A6G1INQ5</accession>
<evidence type="ECO:0008006" key="4">
    <source>
        <dbReference type="Google" id="ProtNLM"/>
    </source>
</evidence>
<organism evidence="2 3">
    <name type="scientific">Lentithecium fluviatile CBS 122367</name>
    <dbReference type="NCBI Taxonomy" id="1168545"/>
    <lineage>
        <taxon>Eukaryota</taxon>
        <taxon>Fungi</taxon>
        <taxon>Dikarya</taxon>
        <taxon>Ascomycota</taxon>
        <taxon>Pezizomycotina</taxon>
        <taxon>Dothideomycetes</taxon>
        <taxon>Pleosporomycetidae</taxon>
        <taxon>Pleosporales</taxon>
        <taxon>Massarineae</taxon>
        <taxon>Lentitheciaceae</taxon>
        <taxon>Lentithecium</taxon>
    </lineage>
</organism>
<dbReference type="Proteomes" id="UP000799291">
    <property type="component" value="Unassembled WGS sequence"/>
</dbReference>
<reference evidence="2" key="1">
    <citation type="journal article" date="2020" name="Stud. Mycol.">
        <title>101 Dothideomycetes genomes: a test case for predicting lifestyles and emergence of pathogens.</title>
        <authorList>
            <person name="Haridas S."/>
            <person name="Albert R."/>
            <person name="Binder M."/>
            <person name="Bloem J."/>
            <person name="Labutti K."/>
            <person name="Salamov A."/>
            <person name="Andreopoulos B."/>
            <person name="Baker S."/>
            <person name="Barry K."/>
            <person name="Bills G."/>
            <person name="Bluhm B."/>
            <person name="Cannon C."/>
            <person name="Castanera R."/>
            <person name="Culley D."/>
            <person name="Daum C."/>
            <person name="Ezra D."/>
            <person name="Gonzalez J."/>
            <person name="Henrissat B."/>
            <person name="Kuo A."/>
            <person name="Liang C."/>
            <person name="Lipzen A."/>
            <person name="Lutzoni F."/>
            <person name="Magnuson J."/>
            <person name="Mondo S."/>
            <person name="Nolan M."/>
            <person name="Ohm R."/>
            <person name="Pangilinan J."/>
            <person name="Park H.-J."/>
            <person name="Ramirez L."/>
            <person name="Alfaro M."/>
            <person name="Sun H."/>
            <person name="Tritt A."/>
            <person name="Yoshinaga Y."/>
            <person name="Zwiers L.-H."/>
            <person name="Turgeon B."/>
            <person name="Goodwin S."/>
            <person name="Spatafora J."/>
            <person name="Crous P."/>
            <person name="Grigoriev I."/>
        </authorList>
    </citation>
    <scope>NUCLEOTIDE SEQUENCE</scope>
    <source>
        <strain evidence="2">CBS 122367</strain>
    </source>
</reference>
<protein>
    <recommendedName>
        <fullName evidence="4">MARVEL domain-containing protein</fullName>
    </recommendedName>
</protein>
<keyword evidence="1" id="KW-0472">Membrane</keyword>
<feature type="transmembrane region" description="Helical" evidence="1">
    <location>
        <begin position="79"/>
        <end position="101"/>
    </location>
</feature>
<proteinExistence type="predicted"/>
<dbReference type="EMBL" id="MU005600">
    <property type="protein sequence ID" value="KAF2679876.1"/>
    <property type="molecule type" value="Genomic_DNA"/>
</dbReference>
<keyword evidence="1" id="KW-0812">Transmembrane</keyword>
<sequence length="199" mass="21481">MPVPSYGAMPISKLFLLVRVMQTVAMIIAIGITSSFIGNIVSMGIEPPKEFVGTISVVCIATLYIMVSIAFYWSEANLGLLVMSGVDSLLLIAFIVVAVTVGKPISYLNCYVIGKSSTEIDAAYSYAFTNSVKNNLNTMGDKLSLGHWAGVTRSNCFQAKTVWGLSIALCILFTTSCVLLPTLWYKNNKKSAPKSVEEA</sequence>
<feature type="transmembrane region" description="Helical" evidence="1">
    <location>
        <begin position="51"/>
        <end position="73"/>
    </location>
</feature>